<evidence type="ECO:0000256" key="4">
    <source>
        <dbReference type="ARBA" id="ARBA00022485"/>
    </source>
</evidence>
<evidence type="ECO:0000259" key="17">
    <source>
        <dbReference type="PROSITE" id="PS51918"/>
    </source>
</evidence>
<evidence type="ECO:0000256" key="6">
    <source>
        <dbReference type="ARBA" id="ARBA00022679"/>
    </source>
</evidence>
<evidence type="ECO:0000256" key="13">
    <source>
        <dbReference type="ARBA" id="ARBA00051661"/>
    </source>
</evidence>
<dbReference type="Gene3D" id="3.40.50.12160">
    <property type="entry name" value="Methylthiotransferase, N-terminal domain"/>
    <property type="match status" value="1"/>
</dbReference>
<dbReference type="PROSITE" id="PS51449">
    <property type="entry name" value="MTTASE_N"/>
    <property type="match status" value="1"/>
</dbReference>
<evidence type="ECO:0000256" key="15">
    <source>
        <dbReference type="ARBA" id="ARBA00069898"/>
    </source>
</evidence>
<dbReference type="SUPFAM" id="SSF102114">
    <property type="entry name" value="Radical SAM enzymes"/>
    <property type="match status" value="1"/>
</dbReference>
<dbReference type="Proteomes" id="UP000199652">
    <property type="component" value="Unassembled WGS sequence"/>
</dbReference>
<dbReference type="InterPro" id="IPR006467">
    <property type="entry name" value="MiaB-like_bact"/>
</dbReference>
<dbReference type="EMBL" id="FNOU01000002">
    <property type="protein sequence ID" value="SDX39075.1"/>
    <property type="molecule type" value="Genomic_DNA"/>
</dbReference>
<dbReference type="STRING" id="1528.SAMN04488579_1028"/>
<dbReference type="FunFam" id="3.80.30.20:FF:000001">
    <property type="entry name" value="tRNA-2-methylthio-N(6)-dimethylallyladenosine synthase 2"/>
    <property type="match status" value="1"/>
</dbReference>
<dbReference type="CDD" id="cd01335">
    <property type="entry name" value="Radical_SAM"/>
    <property type="match status" value="1"/>
</dbReference>
<evidence type="ECO:0000259" key="16">
    <source>
        <dbReference type="PROSITE" id="PS51449"/>
    </source>
</evidence>
<feature type="domain" description="Radical SAM core" evidence="17">
    <location>
        <begin position="141"/>
        <end position="371"/>
    </location>
</feature>
<dbReference type="SFLD" id="SFLDG01061">
    <property type="entry name" value="methylthiotransferase"/>
    <property type="match status" value="1"/>
</dbReference>
<dbReference type="PANTHER" id="PTHR11918:SF45">
    <property type="entry name" value="THREONYLCARBAMOYLADENOSINE TRNA METHYLTHIOTRANSFERASE"/>
    <property type="match status" value="1"/>
</dbReference>
<dbReference type="GO" id="GO:0046872">
    <property type="term" value="F:metal ion binding"/>
    <property type="evidence" value="ECO:0007669"/>
    <property type="project" value="UniProtKB-KW"/>
</dbReference>
<name>A0A1H3BBC0_EUBBA</name>
<dbReference type="Gene3D" id="3.80.30.20">
    <property type="entry name" value="tm_1862 like domain"/>
    <property type="match status" value="1"/>
</dbReference>
<comment type="cofactor">
    <cofactor evidence="1">
        <name>[4Fe-4S] cluster</name>
        <dbReference type="ChEBI" id="CHEBI:49883"/>
    </cofactor>
</comment>
<keyword evidence="7" id="KW-0949">S-adenosyl-L-methionine</keyword>
<dbReference type="GO" id="GO:0035598">
    <property type="term" value="F:tRNA (N(6)-L-threonylcarbamoyladenosine(37)-C(2))-methylthiotransferase activity"/>
    <property type="evidence" value="ECO:0007669"/>
    <property type="project" value="UniProtKB-EC"/>
</dbReference>
<evidence type="ECO:0000256" key="14">
    <source>
        <dbReference type="ARBA" id="ARBA00061574"/>
    </source>
</evidence>
<dbReference type="SFLD" id="SFLDF00295">
    <property type="entry name" value="threonylcarbamoyladenosine_tRN"/>
    <property type="match status" value="1"/>
</dbReference>
<gene>
    <name evidence="18" type="ORF">SAMN04488579_1028</name>
</gene>
<evidence type="ECO:0000256" key="10">
    <source>
        <dbReference type="ARBA" id="ARBA00023004"/>
    </source>
</evidence>
<dbReference type="InterPro" id="IPR020612">
    <property type="entry name" value="Methylthiotransferase_CS"/>
</dbReference>
<accession>A0A1H3BBC0</accession>
<evidence type="ECO:0000313" key="18">
    <source>
        <dbReference type="EMBL" id="SDX39075.1"/>
    </source>
</evidence>
<dbReference type="InterPro" id="IPR023404">
    <property type="entry name" value="rSAM_horseshoe"/>
</dbReference>
<dbReference type="InterPro" id="IPR034557">
    <property type="entry name" value="ThrcA_tRNA_MEthiotransferase"/>
</dbReference>
<dbReference type="SMART" id="SM00729">
    <property type="entry name" value="Elp3"/>
    <property type="match status" value="1"/>
</dbReference>
<dbReference type="Pfam" id="PF00919">
    <property type="entry name" value="UPF0004"/>
    <property type="match status" value="1"/>
</dbReference>
<dbReference type="OrthoDB" id="9805215at2"/>
<dbReference type="InterPro" id="IPR058240">
    <property type="entry name" value="rSAM_sf"/>
</dbReference>
<comment type="similarity">
    <text evidence="14">Belongs to the methylthiotransferase family. MtaB subfamily.</text>
</comment>
<dbReference type="InterPro" id="IPR013848">
    <property type="entry name" value="Methylthiotransferase_N"/>
</dbReference>
<dbReference type="SFLD" id="SFLDS00029">
    <property type="entry name" value="Radical_SAM"/>
    <property type="match status" value="1"/>
</dbReference>
<dbReference type="SFLD" id="SFLDG01082">
    <property type="entry name" value="B12-binding_domain_containing"/>
    <property type="match status" value="1"/>
</dbReference>
<comment type="catalytic activity">
    <reaction evidence="13">
        <text>N(6)-L-threonylcarbamoyladenosine(37) in tRNA + (sulfur carrier)-SH + AH2 + 2 S-adenosyl-L-methionine = 2-methylsulfanyl-N(6)-L-threonylcarbamoyladenosine(37) in tRNA + (sulfur carrier)-H + 5'-deoxyadenosine + L-methionine + A + S-adenosyl-L-homocysteine + 2 H(+)</text>
        <dbReference type="Rhea" id="RHEA:37075"/>
        <dbReference type="Rhea" id="RHEA-COMP:10163"/>
        <dbReference type="Rhea" id="RHEA-COMP:11092"/>
        <dbReference type="Rhea" id="RHEA-COMP:14737"/>
        <dbReference type="Rhea" id="RHEA-COMP:14739"/>
        <dbReference type="ChEBI" id="CHEBI:13193"/>
        <dbReference type="ChEBI" id="CHEBI:15378"/>
        <dbReference type="ChEBI" id="CHEBI:17319"/>
        <dbReference type="ChEBI" id="CHEBI:17499"/>
        <dbReference type="ChEBI" id="CHEBI:29917"/>
        <dbReference type="ChEBI" id="CHEBI:57844"/>
        <dbReference type="ChEBI" id="CHEBI:57856"/>
        <dbReference type="ChEBI" id="CHEBI:59789"/>
        <dbReference type="ChEBI" id="CHEBI:64428"/>
        <dbReference type="ChEBI" id="CHEBI:74418"/>
        <dbReference type="ChEBI" id="CHEBI:74420"/>
        <dbReference type="EC" id="2.8.4.5"/>
    </reaction>
</comment>
<feature type="domain" description="MTTase N-terminal" evidence="16">
    <location>
        <begin position="4"/>
        <end position="116"/>
    </location>
</feature>
<evidence type="ECO:0000256" key="7">
    <source>
        <dbReference type="ARBA" id="ARBA00022691"/>
    </source>
</evidence>
<dbReference type="RefSeq" id="WP_090242655.1">
    <property type="nucleotide sequence ID" value="NZ_FNOU01000002.1"/>
</dbReference>
<dbReference type="FunFam" id="3.40.50.12160:FF:000004">
    <property type="entry name" value="Threonylcarbamoyladenosine tRNA methylthiotransferase MtaB"/>
    <property type="match status" value="1"/>
</dbReference>
<dbReference type="InterPro" id="IPR006638">
    <property type="entry name" value="Elp3/MiaA/NifB-like_rSAM"/>
</dbReference>
<evidence type="ECO:0000256" key="5">
    <source>
        <dbReference type="ARBA" id="ARBA00022490"/>
    </source>
</evidence>
<protein>
    <recommendedName>
        <fullName evidence="15">Threonylcarbamoyladenosine tRNA methylthiotransferase MtaB</fullName>
        <ecNumber evidence="3">2.8.4.5</ecNumber>
    </recommendedName>
    <alternativeName>
        <fullName evidence="12">tRNA-t(6)A37 methylthiotransferase</fullName>
    </alternativeName>
</protein>
<keyword evidence="4" id="KW-0004">4Fe-4S</keyword>
<evidence type="ECO:0000313" key="19">
    <source>
        <dbReference type="Proteomes" id="UP000199652"/>
    </source>
</evidence>
<evidence type="ECO:0000256" key="8">
    <source>
        <dbReference type="ARBA" id="ARBA00022694"/>
    </source>
</evidence>
<proteinExistence type="inferred from homology"/>
<keyword evidence="6 18" id="KW-0808">Transferase</keyword>
<dbReference type="NCBIfam" id="TIGR01579">
    <property type="entry name" value="MiaB-like-C"/>
    <property type="match status" value="1"/>
</dbReference>
<dbReference type="AlphaFoldDB" id="A0A1H3BBC0"/>
<dbReference type="GO" id="GO:0051539">
    <property type="term" value="F:4 iron, 4 sulfur cluster binding"/>
    <property type="evidence" value="ECO:0007669"/>
    <property type="project" value="UniProtKB-KW"/>
</dbReference>
<evidence type="ECO:0000256" key="11">
    <source>
        <dbReference type="ARBA" id="ARBA00023014"/>
    </source>
</evidence>
<keyword evidence="10" id="KW-0408">Iron</keyword>
<keyword evidence="9" id="KW-0479">Metal-binding</keyword>
<dbReference type="InterPro" id="IPR038135">
    <property type="entry name" value="Methylthiotransferase_N_sf"/>
</dbReference>
<evidence type="ECO:0000256" key="1">
    <source>
        <dbReference type="ARBA" id="ARBA00001966"/>
    </source>
</evidence>
<keyword evidence="19" id="KW-1185">Reference proteome</keyword>
<dbReference type="InterPro" id="IPR005839">
    <property type="entry name" value="Methylthiotransferase"/>
</dbReference>
<dbReference type="PROSITE" id="PS51918">
    <property type="entry name" value="RADICAL_SAM"/>
    <property type="match status" value="1"/>
</dbReference>
<organism evidence="18 19">
    <name type="scientific">Eubacterium barkeri</name>
    <name type="common">Clostridium barkeri</name>
    <dbReference type="NCBI Taxonomy" id="1528"/>
    <lineage>
        <taxon>Bacteria</taxon>
        <taxon>Bacillati</taxon>
        <taxon>Bacillota</taxon>
        <taxon>Clostridia</taxon>
        <taxon>Eubacteriales</taxon>
        <taxon>Eubacteriaceae</taxon>
        <taxon>Eubacterium</taxon>
    </lineage>
</organism>
<dbReference type="InterPro" id="IPR007197">
    <property type="entry name" value="rSAM"/>
</dbReference>
<keyword evidence="5" id="KW-0963">Cytoplasm</keyword>
<reference evidence="19" key="1">
    <citation type="submission" date="2016-10" db="EMBL/GenBank/DDBJ databases">
        <authorList>
            <person name="Varghese N."/>
            <person name="Submissions S."/>
        </authorList>
    </citation>
    <scope>NUCLEOTIDE SEQUENCE [LARGE SCALE GENOMIC DNA]</scope>
    <source>
        <strain evidence="19">VPI 5359</strain>
    </source>
</reference>
<sequence>MYKGTVAFYTLGCKVNSFDTEAMAELFEKAGYDVVSFDGVADVYVVNTCTVTHLGDRKSRNMLRRARRHNPGATIVAAGCYAQVAPEEVAAIPEVDLIIGTQDRLGIVEMVEGFCREEGQYSAVHDNSRNRNFEELTVSENRSHTRAFLKVQEGCDQFCTYCIVPYARGRVRSRSLDSVVAEVSRLVEAGFLEMVLTGIHIASYGKDMDGDMDLLKLIQAVATVPGVRRIRLGSLEPLILSENFVQELSKIESFCPHFHLSLQSGSDTVLGRMHRRYTTTEYKEIVERIRRFFDYPAITTDIMVGFPGETEAEFEETLTFVKAIEFYQVHVFKYSRRQGTPAADMTDQIPEDVKTRRSQGLIALAKVLEDDFLKANHGRQLEVLFERLTEDGVMEGHTDNYLPVKMMGSQNNCGKIVPVEVSYTDKVLFMGANPV</sequence>
<dbReference type="PANTHER" id="PTHR11918">
    <property type="entry name" value="RADICAL SAM PROTEINS"/>
    <property type="match status" value="1"/>
</dbReference>
<dbReference type="NCBIfam" id="TIGR00089">
    <property type="entry name" value="MiaB/RimO family radical SAM methylthiotransferase"/>
    <property type="match status" value="1"/>
</dbReference>
<dbReference type="PROSITE" id="PS01278">
    <property type="entry name" value="MTTASE_RADICAL"/>
    <property type="match status" value="1"/>
</dbReference>
<evidence type="ECO:0000256" key="3">
    <source>
        <dbReference type="ARBA" id="ARBA00013273"/>
    </source>
</evidence>
<dbReference type="Pfam" id="PF04055">
    <property type="entry name" value="Radical_SAM"/>
    <property type="match status" value="1"/>
</dbReference>
<dbReference type="EC" id="2.8.4.5" evidence="3"/>
<keyword evidence="8" id="KW-0819">tRNA processing</keyword>
<evidence type="ECO:0000256" key="12">
    <source>
        <dbReference type="ARBA" id="ARBA00031213"/>
    </source>
</evidence>
<comment type="function">
    <text evidence="2">Catalyzes the methylthiolation of N6-threonylcarbamoyladenosine (t(6)A), leading to the formation of 2-methylthio-N6-threonylcarbamoyladenosine (ms(2)t(6)A) at position 37 in tRNAs that read codons beginning with adenine.</text>
</comment>
<evidence type="ECO:0000256" key="2">
    <source>
        <dbReference type="ARBA" id="ARBA00002399"/>
    </source>
</evidence>
<keyword evidence="11" id="KW-0411">Iron-sulfur</keyword>
<evidence type="ECO:0000256" key="9">
    <source>
        <dbReference type="ARBA" id="ARBA00022723"/>
    </source>
</evidence>